<feature type="transmembrane region" description="Helical" evidence="8">
    <location>
        <begin position="6"/>
        <end position="26"/>
    </location>
</feature>
<dbReference type="InterPro" id="IPR036890">
    <property type="entry name" value="HATPase_C_sf"/>
</dbReference>
<feature type="transmembrane region" description="Helical" evidence="8">
    <location>
        <begin position="33"/>
        <end position="51"/>
    </location>
</feature>
<feature type="non-terminal residue" evidence="11">
    <location>
        <position position="596"/>
    </location>
</feature>
<evidence type="ECO:0000256" key="2">
    <source>
        <dbReference type="ARBA" id="ARBA00012438"/>
    </source>
</evidence>
<evidence type="ECO:0000256" key="1">
    <source>
        <dbReference type="ARBA" id="ARBA00000085"/>
    </source>
</evidence>
<keyword evidence="4" id="KW-0547">Nucleotide-binding</keyword>
<feature type="transmembrane region" description="Helical" evidence="8">
    <location>
        <begin position="71"/>
        <end position="91"/>
    </location>
</feature>
<dbReference type="EC" id="2.7.13.3" evidence="2"/>
<proteinExistence type="predicted"/>
<dbReference type="InterPro" id="IPR031621">
    <property type="entry name" value="HisKA_7TM"/>
</dbReference>
<dbReference type="AlphaFoldDB" id="A0ABD5S087"/>
<dbReference type="PANTHER" id="PTHR44936">
    <property type="entry name" value="SENSOR PROTEIN CREC"/>
    <property type="match status" value="1"/>
</dbReference>
<dbReference type="PROSITE" id="PS50109">
    <property type="entry name" value="HIS_KIN"/>
    <property type="match status" value="1"/>
</dbReference>
<feature type="domain" description="PAS" evidence="10">
    <location>
        <begin position="235"/>
        <end position="281"/>
    </location>
</feature>
<keyword evidence="12" id="KW-1185">Reference proteome</keyword>
<accession>A0ABD5S087</accession>
<keyword evidence="3" id="KW-0808">Transferase</keyword>
<dbReference type="PROSITE" id="PS50112">
    <property type="entry name" value="PAS"/>
    <property type="match status" value="1"/>
</dbReference>
<evidence type="ECO:0000256" key="4">
    <source>
        <dbReference type="ARBA" id="ARBA00022741"/>
    </source>
</evidence>
<evidence type="ECO:0000256" key="6">
    <source>
        <dbReference type="ARBA" id="ARBA00022840"/>
    </source>
</evidence>
<evidence type="ECO:0000259" key="10">
    <source>
        <dbReference type="PROSITE" id="PS50112"/>
    </source>
</evidence>
<evidence type="ECO:0000256" key="5">
    <source>
        <dbReference type="ARBA" id="ARBA00022777"/>
    </source>
</evidence>
<dbReference type="GO" id="GO:0005524">
    <property type="term" value="F:ATP binding"/>
    <property type="evidence" value="ECO:0007669"/>
    <property type="project" value="UniProtKB-KW"/>
</dbReference>
<dbReference type="InterPro" id="IPR050980">
    <property type="entry name" value="2C_sensor_his_kinase"/>
</dbReference>
<dbReference type="InterPro" id="IPR013656">
    <property type="entry name" value="PAS_4"/>
</dbReference>
<keyword evidence="8" id="KW-0472">Membrane</keyword>
<feature type="region of interest" description="Disordered" evidence="7">
    <location>
        <begin position="466"/>
        <end position="490"/>
    </location>
</feature>
<organism evidence="11 12">
    <name type="scientific">Halobium palmae</name>
    <dbReference type="NCBI Taxonomy" id="1776492"/>
    <lineage>
        <taxon>Archaea</taxon>
        <taxon>Methanobacteriati</taxon>
        <taxon>Methanobacteriota</taxon>
        <taxon>Stenosarchaea group</taxon>
        <taxon>Halobacteria</taxon>
        <taxon>Halobacteriales</taxon>
        <taxon>Haloferacaceae</taxon>
        <taxon>Halobium</taxon>
    </lineage>
</organism>
<feature type="transmembrane region" description="Helical" evidence="8">
    <location>
        <begin position="178"/>
        <end position="196"/>
    </location>
</feature>
<dbReference type="SMART" id="SM00091">
    <property type="entry name" value="PAS"/>
    <property type="match status" value="1"/>
</dbReference>
<comment type="catalytic activity">
    <reaction evidence="1">
        <text>ATP + protein L-histidine = ADP + protein N-phospho-L-histidine.</text>
        <dbReference type="EC" id="2.7.13.3"/>
    </reaction>
</comment>
<dbReference type="Pfam" id="PF02518">
    <property type="entry name" value="HATPase_c"/>
    <property type="match status" value="1"/>
</dbReference>
<evidence type="ECO:0000256" key="8">
    <source>
        <dbReference type="SAM" id="Phobius"/>
    </source>
</evidence>
<dbReference type="EMBL" id="JBHSWU010000249">
    <property type="protein sequence ID" value="MFC6724683.1"/>
    <property type="molecule type" value="Genomic_DNA"/>
</dbReference>
<dbReference type="PANTHER" id="PTHR44936:SF10">
    <property type="entry name" value="SENSOR PROTEIN RSTB"/>
    <property type="match status" value="1"/>
</dbReference>
<dbReference type="Pfam" id="PF08448">
    <property type="entry name" value="PAS_4"/>
    <property type="match status" value="1"/>
</dbReference>
<feature type="domain" description="Histidine kinase" evidence="9">
    <location>
        <begin position="353"/>
        <end position="559"/>
    </location>
</feature>
<dbReference type="NCBIfam" id="TIGR00229">
    <property type="entry name" value="sensory_box"/>
    <property type="match status" value="1"/>
</dbReference>
<dbReference type="InterPro" id="IPR005467">
    <property type="entry name" value="His_kinase_dom"/>
</dbReference>
<keyword evidence="5 11" id="KW-0418">Kinase</keyword>
<gene>
    <name evidence="11" type="ORF">ACFQE1_09900</name>
</gene>
<dbReference type="SUPFAM" id="SSF55785">
    <property type="entry name" value="PYP-like sensor domain (PAS domain)"/>
    <property type="match status" value="1"/>
</dbReference>
<evidence type="ECO:0000259" key="9">
    <source>
        <dbReference type="PROSITE" id="PS50109"/>
    </source>
</evidence>
<dbReference type="PRINTS" id="PR00344">
    <property type="entry name" value="BCTRLSENSOR"/>
</dbReference>
<evidence type="ECO:0000313" key="12">
    <source>
        <dbReference type="Proteomes" id="UP001596328"/>
    </source>
</evidence>
<keyword evidence="8" id="KW-1133">Transmembrane helix</keyword>
<dbReference type="InterPro" id="IPR035965">
    <property type="entry name" value="PAS-like_dom_sf"/>
</dbReference>
<dbReference type="SUPFAM" id="SSF55874">
    <property type="entry name" value="ATPase domain of HSP90 chaperone/DNA topoisomerase II/histidine kinase"/>
    <property type="match status" value="1"/>
</dbReference>
<dbReference type="Pfam" id="PF16927">
    <property type="entry name" value="HisKA_7TM"/>
    <property type="match status" value="1"/>
</dbReference>
<dbReference type="Gene3D" id="3.30.450.20">
    <property type="entry name" value="PAS domain"/>
    <property type="match status" value="1"/>
</dbReference>
<keyword evidence="8" id="KW-0812">Transmembrane</keyword>
<evidence type="ECO:0000256" key="3">
    <source>
        <dbReference type="ARBA" id="ARBA00022679"/>
    </source>
</evidence>
<protein>
    <recommendedName>
        <fullName evidence="2">histidine kinase</fullName>
        <ecNumber evidence="2">2.7.13.3</ecNumber>
    </recommendedName>
</protein>
<name>A0ABD5S087_9EURY</name>
<reference evidence="11 12" key="1">
    <citation type="journal article" date="2019" name="Int. J. Syst. Evol. Microbiol.">
        <title>The Global Catalogue of Microorganisms (GCM) 10K type strain sequencing project: providing services to taxonomists for standard genome sequencing and annotation.</title>
        <authorList>
            <consortium name="The Broad Institute Genomics Platform"/>
            <consortium name="The Broad Institute Genome Sequencing Center for Infectious Disease"/>
            <person name="Wu L."/>
            <person name="Ma J."/>
        </authorList>
    </citation>
    <scope>NUCLEOTIDE SEQUENCE [LARGE SCALE GENOMIC DNA]</scope>
    <source>
        <strain evidence="11 12">NBRC 111368</strain>
    </source>
</reference>
<evidence type="ECO:0000313" key="11">
    <source>
        <dbReference type="EMBL" id="MFC6724683.1"/>
    </source>
</evidence>
<dbReference type="SMART" id="SM00387">
    <property type="entry name" value="HATPase_c"/>
    <property type="match status" value="1"/>
</dbReference>
<dbReference type="Proteomes" id="UP001596328">
    <property type="component" value="Unassembled WGS sequence"/>
</dbReference>
<feature type="transmembrane region" description="Helical" evidence="8">
    <location>
        <begin position="98"/>
        <end position="116"/>
    </location>
</feature>
<dbReference type="Gene3D" id="3.30.565.10">
    <property type="entry name" value="Histidine kinase-like ATPase, C-terminal domain"/>
    <property type="match status" value="1"/>
</dbReference>
<comment type="caution">
    <text evidence="11">The sequence shown here is derived from an EMBL/GenBank/DDBJ whole genome shotgun (WGS) entry which is preliminary data.</text>
</comment>
<evidence type="ECO:0000256" key="7">
    <source>
        <dbReference type="SAM" id="MobiDB-lite"/>
    </source>
</evidence>
<dbReference type="GO" id="GO:0004673">
    <property type="term" value="F:protein histidine kinase activity"/>
    <property type="evidence" value="ECO:0007669"/>
    <property type="project" value="UniProtKB-EC"/>
</dbReference>
<feature type="transmembrane region" description="Helical" evidence="8">
    <location>
        <begin position="142"/>
        <end position="166"/>
    </location>
</feature>
<dbReference type="CDD" id="cd00130">
    <property type="entry name" value="PAS"/>
    <property type="match status" value="1"/>
</dbReference>
<sequence>MNDLSFLTVLMTTTVVVGVGTALLAWRERPEPGATGLAVLMASASWWAASYTFELTATSLGAKLFWVRMEWFGAAVMPVAWLVFALSYTGWDRYTSPARLGLLSVLPAATVILVWTNGAHDLMITDATLAAGSSMLVLSRGAWHWIIIGYSYLAFVVGSSLFLHLLFREPRPFRGQSVAILVAAVAPIVGNALFTLNVLPLGGLDPTPFLFTVSGVASLGALTRFRLLDTSPAPNRRARRLIFERMHDAAVVVDNHGNVVDANENAADVLRLPVEEALGQSATEVVVGYDEDWALEGGTTHLEVTNDGRDRRFDVAVTRVDDYRGRTIGCVVTFHDVSEHLRHQQRLEVLNRVLRHNIRNETNVIYGYADLLADADGAGRDYSGIVKERAMTIAEMGEKARQIFEVFEQGRRDPHPVPLAELLRESAAEVRGRFPDVTVDIGPVPEGVFVNAVVEPAVANLVENAAEHNTASDPRAEIRAEPSGDPGGSVRIVVADNGPGIGVYEQSVLERGTETPLEHGSGLGLWLVTWAVGIAGGSVVFEKNEPTGSVVTVEVPTVSPDEGPETADDRDDAVLLDPVDAAGESGTVPEAILRPV</sequence>
<dbReference type="InterPro" id="IPR004358">
    <property type="entry name" value="Sig_transdc_His_kin-like_C"/>
</dbReference>
<keyword evidence="6" id="KW-0067">ATP-binding</keyword>
<dbReference type="InterPro" id="IPR003594">
    <property type="entry name" value="HATPase_dom"/>
</dbReference>
<dbReference type="InterPro" id="IPR000014">
    <property type="entry name" value="PAS"/>
</dbReference>